<name>A0A9P4L920_9PLEO</name>
<feature type="region of interest" description="Disordered" evidence="1">
    <location>
        <begin position="345"/>
        <end position="366"/>
    </location>
</feature>
<feature type="compositionally biased region" description="Basic and acidic residues" evidence="1">
    <location>
        <begin position="684"/>
        <end position="698"/>
    </location>
</feature>
<dbReference type="Proteomes" id="UP000800039">
    <property type="component" value="Unassembled WGS sequence"/>
</dbReference>
<accession>A0A9P4L920</accession>
<evidence type="ECO:0000313" key="3">
    <source>
        <dbReference type="Proteomes" id="UP000800039"/>
    </source>
</evidence>
<feature type="region of interest" description="Disordered" evidence="1">
    <location>
        <begin position="1"/>
        <end position="48"/>
    </location>
</feature>
<organism evidence="2 3">
    <name type="scientific">Cucurbitaria berberidis CBS 394.84</name>
    <dbReference type="NCBI Taxonomy" id="1168544"/>
    <lineage>
        <taxon>Eukaryota</taxon>
        <taxon>Fungi</taxon>
        <taxon>Dikarya</taxon>
        <taxon>Ascomycota</taxon>
        <taxon>Pezizomycotina</taxon>
        <taxon>Dothideomycetes</taxon>
        <taxon>Pleosporomycetidae</taxon>
        <taxon>Pleosporales</taxon>
        <taxon>Pleosporineae</taxon>
        <taxon>Cucurbitariaceae</taxon>
        <taxon>Cucurbitaria</taxon>
    </lineage>
</organism>
<evidence type="ECO:0000313" key="2">
    <source>
        <dbReference type="EMBL" id="KAF1845932.1"/>
    </source>
</evidence>
<dbReference type="GeneID" id="63855106"/>
<feature type="region of interest" description="Disordered" evidence="1">
    <location>
        <begin position="684"/>
        <end position="707"/>
    </location>
</feature>
<reference evidence="2" key="1">
    <citation type="submission" date="2020-01" db="EMBL/GenBank/DDBJ databases">
        <authorList>
            <consortium name="DOE Joint Genome Institute"/>
            <person name="Haridas S."/>
            <person name="Albert R."/>
            <person name="Binder M."/>
            <person name="Bloem J."/>
            <person name="Labutti K."/>
            <person name="Salamov A."/>
            <person name="Andreopoulos B."/>
            <person name="Baker S.E."/>
            <person name="Barry K."/>
            <person name="Bills G."/>
            <person name="Bluhm B.H."/>
            <person name="Cannon C."/>
            <person name="Castanera R."/>
            <person name="Culley D.E."/>
            <person name="Daum C."/>
            <person name="Ezra D."/>
            <person name="Gonzalez J.B."/>
            <person name="Henrissat B."/>
            <person name="Kuo A."/>
            <person name="Liang C."/>
            <person name="Lipzen A."/>
            <person name="Lutzoni F."/>
            <person name="Magnuson J."/>
            <person name="Mondo S."/>
            <person name="Nolan M."/>
            <person name="Ohm R."/>
            <person name="Pangilinan J."/>
            <person name="Park H.-J."/>
            <person name="Ramirez L."/>
            <person name="Alfaro M."/>
            <person name="Sun H."/>
            <person name="Tritt A."/>
            <person name="Yoshinaga Y."/>
            <person name="Zwiers L.-H."/>
            <person name="Turgeon B.G."/>
            <person name="Goodwin S.B."/>
            <person name="Spatafora J.W."/>
            <person name="Crous P.W."/>
            <person name="Grigoriev I.V."/>
        </authorList>
    </citation>
    <scope>NUCLEOTIDE SEQUENCE</scope>
    <source>
        <strain evidence="2">CBS 394.84</strain>
    </source>
</reference>
<protein>
    <submittedName>
        <fullName evidence="2">Uncharacterized protein</fullName>
    </submittedName>
</protein>
<feature type="compositionally biased region" description="Acidic residues" evidence="1">
    <location>
        <begin position="352"/>
        <end position="363"/>
    </location>
</feature>
<gene>
    <name evidence="2" type="ORF">K460DRAFT_417114</name>
</gene>
<dbReference type="AlphaFoldDB" id="A0A9P4L920"/>
<dbReference type="OrthoDB" id="5428055at2759"/>
<comment type="caution">
    <text evidence="2">The sequence shown here is derived from an EMBL/GenBank/DDBJ whole genome shotgun (WGS) entry which is preliminary data.</text>
</comment>
<evidence type="ECO:0000256" key="1">
    <source>
        <dbReference type="SAM" id="MobiDB-lite"/>
    </source>
</evidence>
<keyword evidence="3" id="KW-1185">Reference proteome</keyword>
<dbReference type="EMBL" id="ML976616">
    <property type="protein sequence ID" value="KAF1845932.1"/>
    <property type="molecule type" value="Genomic_DNA"/>
</dbReference>
<dbReference type="RefSeq" id="XP_040788495.1">
    <property type="nucleotide sequence ID" value="XM_040937856.1"/>
</dbReference>
<feature type="compositionally biased region" description="Basic residues" evidence="1">
    <location>
        <begin position="35"/>
        <end position="48"/>
    </location>
</feature>
<proteinExistence type="predicted"/>
<sequence length="707" mass="80620">MSTDSIMHGLDEDAETTRGLGKDTQRWPINQSLAIKKKGPLSRNAHHSNKRLNIVPRRPHQIDVRSRSGKYWNPLFSKPRICRGQPLYERCRELSSNDGVDGERDPESDEMMKDGTGAEAEGVEDLFDDYLMSSFLGDSEGAVPSWEAKVIRQFISRKHDNASMTRDRAAWAWVDDREYCTGRSRGYRNALSVAGLHDILNKTRFGHSELPDVDRRLIYISRLTPDFVKALAVTAWDPKALRDAVWKHIALETSFRVHIPTFGFKTFRLEFHLAHLILRETTIRPHPEGNSIDGAISQSLVDLSFLDLETSAGGVSSHSIYQAHISIVICGWSDSQWTGYAFANQGAKDSPREDEEEDDDDEEYVPRRDPFAADNIYDYFMHADVQTWDARRYWLWIVAIRCQLVLKEWLYLVCTIEEGVQAWRASDPCSNSSSHTELSPKDIQKSLDRTIQIMQLLRKLLDSLSMTLRAYKRFDAPDGDKCYFLDVADYASEQNGIKETFEKMADLYLRLSSADDSCKRFATHLGRILSLESNRLTAQGNQLNQESNKVNIESNQLNKESNSLNIESHHLSERTHELNVRTSVLNDKIRELNEKSTEAACANQAAAAKTSRSTRVNVELLLFTTPFGMVLQYFGSEKDIFSFNRNPKTFILATLILMLVLRLFTLLLEHADGLLKFIPWKPPARDGQQRPPGENRDDVELEPVQAV</sequence>